<dbReference type="Gene3D" id="3.20.20.140">
    <property type="entry name" value="Metal-dependent hydrolases"/>
    <property type="match status" value="1"/>
</dbReference>
<gene>
    <name evidence="3" type="ORF">CMV30_04705</name>
</gene>
<dbReference type="PANTHER" id="PTHR21240:SF28">
    <property type="entry name" value="ISO-OROTATE DECARBOXYLASE (EUROFUNG)"/>
    <property type="match status" value="1"/>
</dbReference>
<keyword evidence="1" id="KW-0456">Lyase</keyword>
<dbReference type="RefSeq" id="WP_096054941.1">
    <property type="nucleotide sequence ID" value="NZ_CP023344.1"/>
</dbReference>
<dbReference type="AlphaFoldDB" id="A0A290Q3R4"/>
<keyword evidence="3" id="KW-0378">Hydrolase</keyword>
<dbReference type="EMBL" id="CP023344">
    <property type="protein sequence ID" value="ATC63309.1"/>
    <property type="molecule type" value="Genomic_DNA"/>
</dbReference>
<name>A0A290Q3R4_9BACT</name>
<dbReference type="GO" id="GO:0016831">
    <property type="term" value="F:carboxy-lyase activity"/>
    <property type="evidence" value="ECO:0007669"/>
    <property type="project" value="InterPro"/>
</dbReference>
<evidence type="ECO:0000313" key="4">
    <source>
        <dbReference type="Proteomes" id="UP000217265"/>
    </source>
</evidence>
<dbReference type="GO" id="GO:0019748">
    <property type="term" value="P:secondary metabolic process"/>
    <property type="evidence" value="ECO:0007669"/>
    <property type="project" value="TreeGrafter"/>
</dbReference>
<sequence length="371" mass="41338">MNQPNPVAAVTPHPKIGYSIFDIEIHARPASPRNIAAYLPSSYVDRYLDGFLGDSTPNLDQRGGNDREDADISDNCVAASNPELIARQLLDPYGIEWAICTGPIYNLSTIGDTDYAVALASAFNNWLNNDFVPRDTRYYGVIYVAMQDPKAAVKEIEKWAGHPRASQVFIGSAGIVPLGHRSNHIIYEAAAANGLPVATHSTMEGRGITGTPTGNGYCSRYIEYHTGLAASALTNVTSLVCEGVFAKIPDFRFVLLEFGISWAQPLMWALDREWKSLRSEMPLLKELPSEYLKRQLFYTTQPIEEPDKTRDLVQTYHAVNGSNQIMFSSDYPHWDFDNPVVILPGRDNAELKRRILRENALALYGRRLGLK</sequence>
<organism evidence="3 4">
    <name type="scientific">Nibricoccus aquaticus</name>
    <dbReference type="NCBI Taxonomy" id="2576891"/>
    <lineage>
        <taxon>Bacteria</taxon>
        <taxon>Pseudomonadati</taxon>
        <taxon>Verrucomicrobiota</taxon>
        <taxon>Opitutia</taxon>
        <taxon>Opitutales</taxon>
        <taxon>Opitutaceae</taxon>
        <taxon>Nibricoccus</taxon>
    </lineage>
</organism>
<dbReference type="InterPro" id="IPR032465">
    <property type="entry name" value="ACMSD"/>
</dbReference>
<dbReference type="KEGG" id="vbh:CMV30_04705"/>
<feature type="domain" description="Amidohydrolase-related" evidence="2">
    <location>
        <begin position="86"/>
        <end position="366"/>
    </location>
</feature>
<proteinExistence type="predicted"/>
<accession>A0A290Q3R4</accession>
<evidence type="ECO:0000259" key="2">
    <source>
        <dbReference type="Pfam" id="PF04909"/>
    </source>
</evidence>
<dbReference type="Proteomes" id="UP000217265">
    <property type="component" value="Chromosome"/>
</dbReference>
<evidence type="ECO:0000313" key="3">
    <source>
        <dbReference type="EMBL" id="ATC63309.1"/>
    </source>
</evidence>
<protein>
    <submittedName>
        <fullName evidence="3">Amidohydrolase</fullName>
    </submittedName>
</protein>
<reference evidence="3 4" key="1">
    <citation type="submission" date="2017-09" db="EMBL/GenBank/DDBJ databases">
        <title>Complete genome sequence of Verrucomicrobial strain HZ-65, isolated from freshwater.</title>
        <authorList>
            <person name="Choi A."/>
        </authorList>
    </citation>
    <scope>NUCLEOTIDE SEQUENCE [LARGE SCALE GENOMIC DNA]</scope>
    <source>
        <strain evidence="3 4">HZ-65</strain>
    </source>
</reference>
<dbReference type="OrthoDB" id="9777673at2"/>
<dbReference type="PANTHER" id="PTHR21240">
    <property type="entry name" value="2-AMINO-3-CARBOXYLMUCONATE-6-SEMIALDEHYDE DECARBOXYLASE"/>
    <property type="match status" value="1"/>
</dbReference>
<dbReference type="GO" id="GO:0005737">
    <property type="term" value="C:cytoplasm"/>
    <property type="evidence" value="ECO:0007669"/>
    <property type="project" value="TreeGrafter"/>
</dbReference>
<keyword evidence="4" id="KW-1185">Reference proteome</keyword>
<dbReference type="InterPro" id="IPR032466">
    <property type="entry name" value="Metal_Hydrolase"/>
</dbReference>
<dbReference type="InterPro" id="IPR006680">
    <property type="entry name" value="Amidohydro-rel"/>
</dbReference>
<dbReference type="Pfam" id="PF04909">
    <property type="entry name" value="Amidohydro_2"/>
    <property type="match status" value="1"/>
</dbReference>
<dbReference type="GO" id="GO:0016787">
    <property type="term" value="F:hydrolase activity"/>
    <property type="evidence" value="ECO:0007669"/>
    <property type="project" value="UniProtKB-KW"/>
</dbReference>
<evidence type="ECO:0000256" key="1">
    <source>
        <dbReference type="ARBA" id="ARBA00023239"/>
    </source>
</evidence>
<dbReference type="SUPFAM" id="SSF51556">
    <property type="entry name" value="Metallo-dependent hydrolases"/>
    <property type="match status" value="1"/>
</dbReference>